<keyword evidence="3" id="KW-1185">Reference proteome</keyword>
<dbReference type="EnsemblMetazoa" id="tetur22g02020.1">
    <property type="protein sequence ID" value="tetur22g02020.1"/>
    <property type="gene ID" value="tetur22g02020"/>
</dbReference>
<evidence type="ECO:0000313" key="3">
    <source>
        <dbReference type="Proteomes" id="UP000015104"/>
    </source>
</evidence>
<dbReference type="Proteomes" id="UP000015104">
    <property type="component" value="Unassembled WGS sequence"/>
</dbReference>
<gene>
    <name evidence="2" type="primary">107367515</name>
</gene>
<reference evidence="3" key="1">
    <citation type="submission" date="2011-08" db="EMBL/GenBank/DDBJ databases">
        <authorList>
            <person name="Rombauts S."/>
        </authorList>
    </citation>
    <scope>NUCLEOTIDE SEQUENCE</scope>
    <source>
        <strain evidence="3">London</strain>
    </source>
</reference>
<dbReference type="EMBL" id="CAEY01000589">
    <property type="status" value="NOT_ANNOTATED_CDS"/>
    <property type="molecule type" value="Genomic_DNA"/>
</dbReference>
<dbReference type="OrthoDB" id="6510215at2759"/>
<dbReference type="HOGENOM" id="CLU_116006_0_0_1"/>
<evidence type="ECO:0000313" key="2">
    <source>
        <dbReference type="EnsemblMetazoa" id="tetur22g02020.1"/>
    </source>
</evidence>
<dbReference type="PROSITE" id="PS51269">
    <property type="entry name" value="COMM"/>
    <property type="match status" value="1"/>
</dbReference>
<dbReference type="STRING" id="32264.T1KV12"/>
<dbReference type="Pfam" id="PF22838">
    <property type="entry name" value="COMMD8_HN"/>
    <property type="match status" value="1"/>
</dbReference>
<feature type="domain" description="COMM" evidence="1">
    <location>
        <begin position="114"/>
        <end position="188"/>
    </location>
</feature>
<name>T1KV12_TETUR</name>
<proteinExistence type="predicted"/>
<evidence type="ECO:0000259" key="1">
    <source>
        <dbReference type="PROSITE" id="PS51269"/>
    </source>
</evidence>
<sequence length="188" mass="21288">MRSPSIEIISKVVHELIDQHCGRDGPTEELYVPDHWPDVEKFNSFVSTISQLIVHSVDFKHGQTFKFTGDLPEEVKKSVHEAIEMRRAEIKTGLIDKIISSPSSIISLPSPLTVMKDFDWQVKMVLASNLLSEINESLINLDLSLVKSVSKGFESLSDQEEISSIEMDKSEIRQLIEKLEGLMDKLDH</sequence>
<dbReference type="Pfam" id="PF07258">
    <property type="entry name" value="COMM_domain"/>
    <property type="match status" value="1"/>
</dbReference>
<reference evidence="2" key="2">
    <citation type="submission" date="2015-06" db="UniProtKB">
        <authorList>
            <consortium name="EnsemblMetazoa"/>
        </authorList>
    </citation>
    <scope>IDENTIFICATION</scope>
</reference>
<dbReference type="KEGG" id="tut:107367515"/>
<protein>
    <recommendedName>
        <fullName evidence="1">COMM domain-containing protein</fullName>
    </recommendedName>
</protein>
<dbReference type="OMA" id="KDFDWQV"/>
<dbReference type="InterPro" id="IPR017920">
    <property type="entry name" value="COMM"/>
</dbReference>
<accession>T1KV12</accession>
<dbReference type="AlphaFoldDB" id="T1KV12"/>
<organism evidence="2 3">
    <name type="scientific">Tetranychus urticae</name>
    <name type="common">Two-spotted spider mite</name>
    <dbReference type="NCBI Taxonomy" id="32264"/>
    <lineage>
        <taxon>Eukaryota</taxon>
        <taxon>Metazoa</taxon>
        <taxon>Ecdysozoa</taxon>
        <taxon>Arthropoda</taxon>
        <taxon>Chelicerata</taxon>
        <taxon>Arachnida</taxon>
        <taxon>Acari</taxon>
        <taxon>Acariformes</taxon>
        <taxon>Trombidiformes</taxon>
        <taxon>Prostigmata</taxon>
        <taxon>Eleutherengona</taxon>
        <taxon>Raphignathae</taxon>
        <taxon>Tetranychoidea</taxon>
        <taxon>Tetranychidae</taxon>
        <taxon>Tetranychus</taxon>
    </lineage>
</organism>
<dbReference type="InterPro" id="IPR055184">
    <property type="entry name" value="COMMD8_HN"/>
</dbReference>